<protein>
    <recommendedName>
        <fullName evidence="4">YHS domain-containing protein</fullName>
    </recommendedName>
</protein>
<organism evidence="2 3">
    <name type="scientific">Arcicella aurantiaca</name>
    <dbReference type="NCBI Taxonomy" id="591202"/>
    <lineage>
        <taxon>Bacteria</taxon>
        <taxon>Pseudomonadati</taxon>
        <taxon>Bacteroidota</taxon>
        <taxon>Cytophagia</taxon>
        <taxon>Cytophagales</taxon>
        <taxon>Flectobacillaceae</taxon>
        <taxon>Arcicella</taxon>
    </lineage>
</organism>
<evidence type="ECO:0000313" key="3">
    <source>
        <dbReference type="Proteomes" id="UP000245489"/>
    </source>
</evidence>
<gene>
    <name evidence="2" type="ORF">LV89_03557</name>
</gene>
<feature type="chain" id="PRO_5016425149" description="YHS domain-containing protein" evidence="1">
    <location>
        <begin position="20"/>
        <end position="153"/>
    </location>
</feature>
<evidence type="ECO:0008006" key="4">
    <source>
        <dbReference type="Google" id="ProtNLM"/>
    </source>
</evidence>
<evidence type="ECO:0000256" key="1">
    <source>
        <dbReference type="SAM" id="SignalP"/>
    </source>
</evidence>
<reference evidence="2 3" key="1">
    <citation type="submission" date="2018-05" db="EMBL/GenBank/DDBJ databases">
        <title>Genomic Encyclopedia of Archaeal and Bacterial Type Strains, Phase II (KMG-II): from individual species to whole genera.</title>
        <authorList>
            <person name="Goeker M."/>
        </authorList>
    </citation>
    <scope>NUCLEOTIDE SEQUENCE [LARGE SCALE GENOMIC DNA]</scope>
    <source>
        <strain evidence="2 3">DSM 22214</strain>
    </source>
</reference>
<dbReference type="EMBL" id="QGGO01000022">
    <property type="protein sequence ID" value="PWK21844.1"/>
    <property type="molecule type" value="Genomic_DNA"/>
</dbReference>
<name>A0A316DUS2_9BACT</name>
<accession>A0A316DUS2</accession>
<dbReference type="AlphaFoldDB" id="A0A316DUS2"/>
<proteinExistence type="predicted"/>
<keyword evidence="1" id="KW-0732">Signal</keyword>
<dbReference type="NCBIfam" id="NF041384">
    <property type="entry name" value="YHS_seleno_dom"/>
    <property type="match status" value="1"/>
</dbReference>
<sequence>MKTLLNFTFLVLFTFSSFSQDANFRKKEFLLEKGIAISGYDPTSYFSGKAQKGKKEFSVVHEGIIYQFLNANNLETFKKNPTKYEPQYGGWCAYAMGSKGEKVEVDPETFKIVNGKLYLFYHTLFSNTLTDWNKDENSLKSKADINWNKFIKR</sequence>
<dbReference type="OrthoDB" id="344729at2"/>
<evidence type="ECO:0000313" key="2">
    <source>
        <dbReference type="EMBL" id="PWK21844.1"/>
    </source>
</evidence>
<feature type="signal peptide" evidence="1">
    <location>
        <begin position="1"/>
        <end position="19"/>
    </location>
</feature>
<dbReference type="RefSeq" id="WP_109744246.1">
    <property type="nucleotide sequence ID" value="NZ_QGGO01000022.1"/>
</dbReference>
<dbReference type="Proteomes" id="UP000245489">
    <property type="component" value="Unassembled WGS sequence"/>
</dbReference>
<keyword evidence="3" id="KW-1185">Reference proteome</keyword>
<comment type="caution">
    <text evidence="2">The sequence shown here is derived from an EMBL/GenBank/DDBJ whole genome shotgun (WGS) entry which is preliminary data.</text>
</comment>